<dbReference type="Proteomes" id="UP000093510">
    <property type="component" value="Unassembled WGS sequence"/>
</dbReference>
<evidence type="ECO:0000259" key="1">
    <source>
        <dbReference type="Pfam" id="PF14129"/>
    </source>
</evidence>
<gene>
    <name evidence="2" type="ORF">LPBF_05230</name>
</gene>
<dbReference type="AlphaFoldDB" id="A0A1B9E633"/>
<proteinExistence type="predicted"/>
<evidence type="ECO:0000313" key="2">
    <source>
        <dbReference type="EMBL" id="OCB77387.1"/>
    </source>
</evidence>
<keyword evidence="3" id="KW-1185">Reference proteome</keyword>
<dbReference type="Pfam" id="PF14129">
    <property type="entry name" value="DUF4296"/>
    <property type="match status" value="1"/>
</dbReference>
<evidence type="ECO:0000313" key="3">
    <source>
        <dbReference type="Proteomes" id="UP000093510"/>
    </source>
</evidence>
<sequence>MKKGILLIAVLFVSWSCKKELVSKPEGLIDSEKMMAIMYDLSLLDALKYETISLKDSIKIDPSGYVFKKYQIDSLQFAQSNSYYAANYIVYKEMHDAVIKRLEDKKQVVDSLSRGN</sequence>
<reference evidence="2 3" key="1">
    <citation type="submission" date="2016-03" db="EMBL/GenBank/DDBJ databases">
        <authorList>
            <person name="Ploux O."/>
        </authorList>
    </citation>
    <scope>NUCLEOTIDE SEQUENCE [LARGE SCALE GENOMIC DNA]</scope>
    <source>
        <strain evidence="2 3">LPB0076</strain>
    </source>
</reference>
<comment type="caution">
    <text evidence="2">The sequence shown here is derived from an EMBL/GenBank/DDBJ whole genome shotgun (WGS) entry which is preliminary data.</text>
</comment>
<feature type="domain" description="DUF4296" evidence="1">
    <location>
        <begin position="25"/>
        <end position="106"/>
    </location>
</feature>
<name>A0A1B9E633_9FLAO</name>
<dbReference type="EMBL" id="LVEP01000017">
    <property type="protein sequence ID" value="OCB77387.1"/>
    <property type="molecule type" value="Genomic_DNA"/>
</dbReference>
<dbReference type="OrthoDB" id="1525222at2"/>
<accession>A0A1B9E633</accession>
<dbReference type="RefSeq" id="WP_066333343.1">
    <property type="nucleotide sequence ID" value="NZ_CP017688.1"/>
</dbReference>
<organism evidence="2 3">
    <name type="scientific">Flavobacterium crassostreae</name>
    <dbReference type="NCBI Taxonomy" id="1763534"/>
    <lineage>
        <taxon>Bacteria</taxon>
        <taxon>Pseudomonadati</taxon>
        <taxon>Bacteroidota</taxon>
        <taxon>Flavobacteriia</taxon>
        <taxon>Flavobacteriales</taxon>
        <taxon>Flavobacteriaceae</taxon>
        <taxon>Flavobacterium</taxon>
    </lineage>
</organism>
<dbReference type="InterPro" id="IPR025381">
    <property type="entry name" value="DUF4296"/>
</dbReference>
<protein>
    <recommendedName>
        <fullName evidence="1">DUF4296 domain-containing protein</fullName>
    </recommendedName>
</protein>
<dbReference type="STRING" id="1763534.GCA_001831475_00886"/>